<evidence type="ECO:0000313" key="2">
    <source>
        <dbReference type="Proteomes" id="UP000242180"/>
    </source>
</evidence>
<name>A0A1X2HH24_SYNRA</name>
<sequence>MDCRFCSMEREQTGRRRFYRPVHEQLGVSVFGVHPVVQLLGATPATSPRPADKYREHDTIGLWILYLIYYETELISYLQNTMTPTYGGFCNNTRTGSCTKAFIGYGHQDILTSCAKKAACNYAVFKYGECAPREGATHRVGAMRKADGTSQGSGNINQTPVVGLSIAKALFLSSK</sequence>
<accession>A0A1X2HH24</accession>
<keyword evidence="2" id="KW-1185">Reference proteome</keyword>
<dbReference type="InParanoid" id="A0A1X2HH24"/>
<dbReference type="EMBL" id="MCGN01000004">
    <property type="protein sequence ID" value="ORY98220.1"/>
    <property type="molecule type" value="Genomic_DNA"/>
</dbReference>
<proteinExistence type="predicted"/>
<evidence type="ECO:0000313" key="1">
    <source>
        <dbReference type="EMBL" id="ORY98220.1"/>
    </source>
</evidence>
<dbReference type="Proteomes" id="UP000242180">
    <property type="component" value="Unassembled WGS sequence"/>
</dbReference>
<reference evidence="1 2" key="1">
    <citation type="submission" date="2016-07" db="EMBL/GenBank/DDBJ databases">
        <title>Pervasive Adenine N6-methylation of Active Genes in Fungi.</title>
        <authorList>
            <consortium name="DOE Joint Genome Institute"/>
            <person name="Mondo S.J."/>
            <person name="Dannebaum R.O."/>
            <person name="Kuo R.C."/>
            <person name="Labutti K."/>
            <person name="Haridas S."/>
            <person name="Kuo A."/>
            <person name="Salamov A."/>
            <person name="Ahrendt S.R."/>
            <person name="Lipzen A."/>
            <person name="Sullivan W."/>
            <person name="Andreopoulos W.B."/>
            <person name="Clum A."/>
            <person name="Lindquist E."/>
            <person name="Daum C."/>
            <person name="Ramamoorthy G.K."/>
            <person name="Gryganskyi A."/>
            <person name="Culley D."/>
            <person name="Magnuson J.K."/>
            <person name="James T.Y."/>
            <person name="O'Malley M.A."/>
            <person name="Stajich J.E."/>
            <person name="Spatafora J.W."/>
            <person name="Visel A."/>
            <person name="Grigoriev I.V."/>
        </authorList>
    </citation>
    <scope>NUCLEOTIDE SEQUENCE [LARGE SCALE GENOMIC DNA]</scope>
    <source>
        <strain evidence="1 2">NRRL 2496</strain>
    </source>
</reference>
<dbReference type="AlphaFoldDB" id="A0A1X2HH24"/>
<comment type="caution">
    <text evidence="1">The sequence shown here is derived from an EMBL/GenBank/DDBJ whole genome shotgun (WGS) entry which is preliminary data.</text>
</comment>
<organism evidence="1 2">
    <name type="scientific">Syncephalastrum racemosum</name>
    <name type="common">Filamentous fungus</name>
    <dbReference type="NCBI Taxonomy" id="13706"/>
    <lineage>
        <taxon>Eukaryota</taxon>
        <taxon>Fungi</taxon>
        <taxon>Fungi incertae sedis</taxon>
        <taxon>Mucoromycota</taxon>
        <taxon>Mucoromycotina</taxon>
        <taxon>Mucoromycetes</taxon>
        <taxon>Mucorales</taxon>
        <taxon>Syncephalastraceae</taxon>
        <taxon>Syncephalastrum</taxon>
    </lineage>
</organism>
<gene>
    <name evidence="1" type="ORF">BCR43DRAFT_264613</name>
</gene>
<protein>
    <submittedName>
        <fullName evidence="1">Uncharacterized protein</fullName>
    </submittedName>
</protein>